<keyword evidence="2" id="KW-0378">Hydrolase</keyword>
<feature type="compositionally biased region" description="Basic residues" evidence="7">
    <location>
        <begin position="1"/>
        <end position="11"/>
    </location>
</feature>
<organism evidence="11 12">
    <name type="scientific">Streptantibioticus rubrisoli</name>
    <dbReference type="NCBI Taxonomy" id="1387313"/>
    <lineage>
        <taxon>Bacteria</taxon>
        <taxon>Bacillati</taxon>
        <taxon>Actinomycetota</taxon>
        <taxon>Actinomycetes</taxon>
        <taxon>Kitasatosporales</taxon>
        <taxon>Streptomycetaceae</taxon>
        <taxon>Streptantibioticus</taxon>
    </lineage>
</organism>
<feature type="domain" description="Helicase ATP-binding" evidence="8">
    <location>
        <begin position="91"/>
        <end position="264"/>
    </location>
</feature>
<dbReference type="InterPro" id="IPR001650">
    <property type="entry name" value="Helicase_C-like"/>
</dbReference>
<protein>
    <submittedName>
        <fullName evidence="11">DEAD/DEAH box helicase</fullName>
    </submittedName>
</protein>
<evidence type="ECO:0000313" key="12">
    <source>
        <dbReference type="Proteomes" id="UP001206206"/>
    </source>
</evidence>
<feature type="domain" description="DEAD-box RNA helicase Q" evidence="10">
    <location>
        <begin position="60"/>
        <end position="88"/>
    </location>
</feature>
<feature type="compositionally biased region" description="Basic residues" evidence="7">
    <location>
        <begin position="466"/>
        <end position="482"/>
    </location>
</feature>
<dbReference type="RefSeq" id="WP_255924993.1">
    <property type="nucleotide sequence ID" value="NZ_JANFNH010000001.1"/>
</dbReference>
<reference evidence="11 12" key="1">
    <citation type="submission" date="2022-06" db="EMBL/GenBank/DDBJ databases">
        <title>Draft genome sequence of type strain Streptomyces rubrisoli DSM 42083.</title>
        <authorList>
            <person name="Duangmal K."/>
            <person name="Klaysubun C."/>
        </authorList>
    </citation>
    <scope>NUCLEOTIDE SEQUENCE [LARGE SCALE GENOMIC DNA]</scope>
    <source>
        <strain evidence="11 12">DSM 42083</strain>
    </source>
</reference>
<sequence>MNHTRTTRARTNRPFDRFGGSAAAGRSGVQRRSNRSGIRQSAQGEFTLPKTVTPALPAAASFADLAMPAPLLATLGREGVTVPFPIQAATLPNSLVGRDVLGRGRTGSGKTLAFGLAVLARTAGQRAEPRRPLALILVPTRELAQQVTDALAPYARAACLRLATVVGGTSIGRQAGALRAGAEVVVATPGRLKDLIDRGECRLADVGITVLDEADQMTDMGFMPQVTALLDQVRPAGQRLLFSATLDRNVDLLVRRYLTDPVVHSVDPPAGAVTTMEHHILHVHDADKHRTTTEIAARDGRVIMFLDTKHAVDRLTRHLLNSGVRAAALHGGRSQPQRTRTLAQFKDGHVTVLVATNVAARGIHVDNLDLVVNVDPPSDHKDYLHRGGRTARAGESGSVVTLVTPGQRRGMSRLMASAGITPHITAVRSGEAELSRITGARSPSGVPVVITESTVERARRASSPSRSRRGRSAGARKRRSAQRRPGNESGA</sequence>
<dbReference type="PANTHER" id="PTHR47959">
    <property type="entry name" value="ATP-DEPENDENT RNA HELICASE RHLE-RELATED"/>
    <property type="match status" value="1"/>
</dbReference>
<feature type="domain" description="Helicase C-terminal" evidence="9">
    <location>
        <begin position="285"/>
        <end position="435"/>
    </location>
</feature>
<dbReference type="CDD" id="cd18787">
    <property type="entry name" value="SF2_C_DEAD"/>
    <property type="match status" value="1"/>
</dbReference>
<dbReference type="Pfam" id="PF00271">
    <property type="entry name" value="Helicase_C"/>
    <property type="match status" value="1"/>
</dbReference>
<feature type="region of interest" description="Disordered" evidence="7">
    <location>
        <begin position="1"/>
        <end position="44"/>
    </location>
</feature>
<dbReference type="SMART" id="SM00490">
    <property type="entry name" value="HELICc"/>
    <property type="match status" value="1"/>
</dbReference>
<evidence type="ECO:0000256" key="1">
    <source>
        <dbReference type="ARBA" id="ARBA00022741"/>
    </source>
</evidence>
<keyword evidence="1" id="KW-0547">Nucleotide-binding</keyword>
<dbReference type="Proteomes" id="UP001206206">
    <property type="component" value="Unassembled WGS sequence"/>
</dbReference>
<keyword evidence="3 11" id="KW-0347">Helicase</keyword>
<dbReference type="InterPro" id="IPR027417">
    <property type="entry name" value="P-loop_NTPase"/>
</dbReference>
<dbReference type="SUPFAM" id="SSF52540">
    <property type="entry name" value="P-loop containing nucleoside triphosphate hydrolases"/>
    <property type="match status" value="1"/>
</dbReference>
<evidence type="ECO:0000256" key="3">
    <source>
        <dbReference type="ARBA" id="ARBA00022806"/>
    </source>
</evidence>
<evidence type="ECO:0000256" key="4">
    <source>
        <dbReference type="ARBA" id="ARBA00022840"/>
    </source>
</evidence>
<name>A0ABT1P6S9_9ACTN</name>
<dbReference type="PROSITE" id="PS51195">
    <property type="entry name" value="Q_MOTIF"/>
    <property type="match status" value="1"/>
</dbReference>
<feature type="region of interest" description="Disordered" evidence="7">
    <location>
        <begin position="451"/>
        <end position="491"/>
    </location>
</feature>
<dbReference type="Gene3D" id="3.40.50.300">
    <property type="entry name" value="P-loop containing nucleotide triphosphate hydrolases"/>
    <property type="match status" value="2"/>
</dbReference>
<dbReference type="InterPro" id="IPR014001">
    <property type="entry name" value="Helicase_ATP-bd"/>
</dbReference>
<proteinExistence type="inferred from homology"/>
<dbReference type="PANTHER" id="PTHR47959:SF13">
    <property type="entry name" value="ATP-DEPENDENT RNA HELICASE RHLE"/>
    <property type="match status" value="1"/>
</dbReference>
<dbReference type="InterPro" id="IPR011545">
    <property type="entry name" value="DEAD/DEAH_box_helicase_dom"/>
</dbReference>
<evidence type="ECO:0000259" key="8">
    <source>
        <dbReference type="PROSITE" id="PS51192"/>
    </source>
</evidence>
<dbReference type="GO" id="GO:0004386">
    <property type="term" value="F:helicase activity"/>
    <property type="evidence" value="ECO:0007669"/>
    <property type="project" value="UniProtKB-KW"/>
</dbReference>
<evidence type="ECO:0000313" key="11">
    <source>
        <dbReference type="EMBL" id="MCQ4041060.1"/>
    </source>
</evidence>
<evidence type="ECO:0000256" key="6">
    <source>
        <dbReference type="PROSITE-ProRule" id="PRU00552"/>
    </source>
</evidence>
<dbReference type="EMBL" id="JANFNH010000001">
    <property type="protein sequence ID" value="MCQ4041060.1"/>
    <property type="molecule type" value="Genomic_DNA"/>
</dbReference>
<evidence type="ECO:0000256" key="7">
    <source>
        <dbReference type="SAM" id="MobiDB-lite"/>
    </source>
</evidence>
<dbReference type="InterPro" id="IPR044742">
    <property type="entry name" value="DEAD/DEAH_RhlB"/>
</dbReference>
<accession>A0ABT1P6S9</accession>
<feature type="compositionally biased region" description="Low complexity" evidence="7">
    <location>
        <begin position="19"/>
        <end position="31"/>
    </location>
</feature>
<dbReference type="SMART" id="SM00487">
    <property type="entry name" value="DEXDc"/>
    <property type="match status" value="1"/>
</dbReference>
<feature type="compositionally biased region" description="Polar residues" evidence="7">
    <location>
        <begin position="35"/>
        <end position="44"/>
    </location>
</feature>
<dbReference type="PROSITE" id="PS51194">
    <property type="entry name" value="HELICASE_CTER"/>
    <property type="match status" value="1"/>
</dbReference>
<gene>
    <name evidence="11" type="ORF">NON19_03230</name>
</gene>
<comment type="caution">
    <text evidence="11">The sequence shown here is derived from an EMBL/GenBank/DDBJ whole genome shotgun (WGS) entry which is preliminary data.</text>
</comment>
<evidence type="ECO:0000256" key="2">
    <source>
        <dbReference type="ARBA" id="ARBA00022801"/>
    </source>
</evidence>
<comment type="similarity">
    <text evidence="5">Belongs to the DEAD box helicase family.</text>
</comment>
<dbReference type="PROSITE" id="PS51192">
    <property type="entry name" value="HELICASE_ATP_BIND_1"/>
    <property type="match status" value="1"/>
</dbReference>
<keyword evidence="12" id="KW-1185">Reference proteome</keyword>
<evidence type="ECO:0000256" key="5">
    <source>
        <dbReference type="ARBA" id="ARBA00038437"/>
    </source>
</evidence>
<evidence type="ECO:0000259" key="10">
    <source>
        <dbReference type="PROSITE" id="PS51195"/>
    </source>
</evidence>
<keyword evidence="4" id="KW-0067">ATP-binding</keyword>
<dbReference type="InterPro" id="IPR014014">
    <property type="entry name" value="RNA_helicase_DEAD_Q_motif"/>
</dbReference>
<dbReference type="CDD" id="cd00268">
    <property type="entry name" value="DEADc"/>
    <property type="match status" value="1"/>
</dbReference>
<dbReference type="InterPro" id="IPR050079">
    <property type="entry name" value="DEAD_box_RNA_helicase"/>
</dbReference>
<dbReference type="Pfam" id="PF00270">
    <property type="entry name" value="DEAD"/>
    <property type="match status" value="1"/>
</dbReference>
<evidence type="ECO:0000259" key="9">
    <source>
        <dbReference type="PROSITE" id="PS51194"/>
    </source>
</evidence>
<feature type="short sequence motif" description="Q motif" evidence="6">
    <location>
        <begin position="60"/>
        <end position="88"/>
    </location>
</feature>